<protein>
    <submittedName>
        <fullName evidence="2">Uncharacterized protein</fullName>
    </submittedName>
</protein>
<dbReference type="RefSeq" id="WP_143416995.1">
    <property type="nucleotide sequence ID" value="NZ_VJXR01000004.1"/>
</dbReference>
<evidence type="ECO:0000313" key="2">
    <source>
        <dbReference type="EMBL" id="TRW47160.1"/>
    </source>
</evidence>
<keyword evidence="1" id="KW-0472">Membrane</keyword>
<comment type="caution">
    <text evidence="2">The sequence shown here is derived from an EMBL/GenBank/DDBJ whole genome shotgun (WGS) entry which is preliminary data.</text>
</comment>
<gene>
    <name evidence="2" type="ORF">FJ693_02715</name>
</gene>
<organism evidence="2 3">
    <name type="scientific">Georgenia yuyongxinii</name>
    <dbReference type="NCBI Taxonomy" id="2589797"/>
    <lineage>
        <taxon>Bacteria</taxon>
        <taxon>Bacillati</taxon>
        <taxon>Actinomycetota</taxon>
        <taxon>Actinomycetes</taxon>
        <taxon>Micrococcales</taxon>
        <taxon>Bogoriellaceae</taxon>
        <taxon>Georgenia</taxon>
    </lineage>
</organism>
<reference evidence="2 3" key="1">
    <citation type="submission" date="2019-07" db="EMBL/GenBank/DDBJ databases">
        <title>Georgenia wutianyii sp. nov. and Georgenia *** sp. nov. isolated from plateau pika (Ochotona curzoniae) in the Qinghai-Tibet plateau of China.</title>
        <authorList>
            <person name="Tian Z."/>
        </authorList>
    </citation>
    <scope>NUCLEOTIDE SEQUENCE [LARGE SCALE GENOMIC DNA]</scope>
    <source>
        <strain evidence="2 3">Z446</strain>
    </source>
</reference>
<feature type="transmembrane region" description="Helical" evidence="1">
    <location>
        <begin position="102"/>
        <end position="120"/>
    </location>
</feature>
<dbReference type="Proteomes" id="UP000318693">
    <property type="component" value="Unassembled WGS sequence"/>
</dbReference>
<keyword evidence="3" id="KW-1185">Reference proteome</keyword>
<evidence type="ECO:0000256" key="1">
    <source>
        <dbReference type="SAM" id="Phobius"/>
    </source>
</evidence>
<feature type="transmembrane region" description="Helical" evidence="1">
    <location>
        <begin position="54"/>
        <end position="74"/>
    </location>
</feature>
<feature type="transmembrane region" description="Helical" evidence="1">
    <location>
        <begin position="29"/>
        <end position="47"/>
    </location>
</feature>
<dbReference type="EMBL" id="VJXR01000004">
    <property type="protein sequence ID" value="TRW47160.1"/>
    <property type="molecule type" value="Genomic_DNA"/>
</dbReference>
<dbReference type="AlphaFoldDB" id="A0A552WWF4"/>
<proteinExistence type="predicted"/>
<evidence type="ECO:0000313" key="3">
    <source>
        <dbReference type="Proteomes" id="UP000318693"/>
    </source>
</evidence>
<name>A0A552WWF4_9MICO</name>
<accession>A0A552WWF4</accession>
<keyword evidence="1" id="KW-0812">Transmembrane</keyword>
<sequence>MERFNFWPVLYGHWKALRPEGNTRLDPRAVFIGIPGLLMALSLSLKWELSAPAALLTAVSLLIGGALTVFAQMIGLRTRIRDDLDPEWVAARFDALDETVNHLLSAVLVAIADAVLLVIYMNVVTENSSRAACLLLGRPLRLIQSERSVLTQWQCQGLSITWPLASLP</sequence>
<keyword evidence="1" id="KW-1133">Transmembrane helix</keyword>